<evidence type="ECO:0008006" key="4">
    <source>
        <dbReference type="Google" id="ProtNLM"/>
    </source>
</evidence>
<reference evidence="2" key="1">
    <citation type="submission" date="2023-06" db="EMBL/GenBank/DDBJ databases">
        <authorList>
            <consortium name="Lawrence Berkeley National Laboratory"/>
            <person name="Ahrendt S."/>
            <person name="Sahu N."/>
            <person name="Indic B."/>
            <person name="Wong-Bajracharya J."/>
            <person name="Merenyi Z."/>
            <person name="Ke H.-M."/>
            <person name="Monk M."/>
            <person name="Kocsube S."/>
            <person name="Drula E."/>
            <person name="Lipzen A."/>
            <person name="Balint B."/>
            <person name="Henrissat B."/>
            <person name="Andreopoulos B."/>
            <person name="Martin F.M."/>
            <person name="Harder C.B."/>
            <person name="Rigling D."/>
            <person name="Ford K.L."/>
            <person name="Foster G.D."/>
            <person name="Pangilinan J."/>
            <person name="Papanicolaou A."/>
            <person name="Barry K."/>
            <person name="LaButti K."/>
            <person name="Viragh M."/>
            <person name="Koriabine M."/>
            <person name="Yan M."/>
            <person name="Riley R."/>
            <person name="Champramary S."/>
            <person name="Plett K.L."/>
            <person name="Tsai I.J."/>
            <person name="Slot J."/>
            <person name="Sipos G."/>
            <person name="Plett J."/>
            <person name="Nagy L.G."/>
            <person name="Grigoriev I.V."/>
        </authorList>
    </citation>
    <scope>NUCLEOTIDE SEQUENCE</scope>
    <source>
        <strain evidence="2">FPL87.14</strain>
    </source>
</reference>
<evidence type="ECO:0000313" key="2">
    <source>
        <dbReference type="EMBL" id="KAK0449259.1"/>
    </source>
</evidence>
<protein>
    <recommendedName>
        <fullName evidence="4">Secreted protein</fullName>
    </recommendedName>
</protein>
<dbReference type="EMBL" id="JAUEPT010000008">
    <property type="protein sequence ID" value="KAK0449259.1"/>
    <property type="molecule type" value="Genomic_DNA"/>
</dbReference>
<dbReference type="Proteomes" id="UP001175226">
    <property type="component" value="Unassembled WGS sequence"/>
</dbReference>
<name>A0AA39JXH4_9AGAR</name>
<dbReference type="AlphaFoldDB" id="A0AA39JXH4"/>
<sequence length="86" mass="9507">MQGPLFSIVCVSISSLIFPLRQACGGLAISKPYIHEDIPFYRCTLKLLSMFASLIPCQCVPNVHCDLLDTSHRCSQVPNLIDRSLA</sequence>
<proteinExistence type="predicted"/>
<comment type="caution">
    <text evidence="2">The sequence shown here is derived from an EMBL/GenBank/DDBJ whole genome shotgun (WGS) entry which is preliminary data.</text>
</comment>
<organism evidence="2 3">
    <name type="scientific">Armillaria borealis</name>
    <dbReference type="NCBI Taxonomy" id="47425"/>
    <lineage>
        <taxon>Eukaryota</taxon>
        <taxon>Fungi</taxon>
        <taxon>Dikarya</taxon>
        <taxon>Basidiomycota</taxon>
        <taxon>Agaricomycotina</taxon>
        <taxon>Agaricomycetes</taxon>
        <taxon>Agaricomycetidae</taxon>
        <taxon>Agaricales</taxon>
        <taxon>Marasmiineae</taxon>
        <taxon>Physalacriaceae</taxon>
        <taxon>Armillaria</taxon>
    </lineage>
</organism>
<evidence type="ECO:0000256" key="1">
    <source>
        <dbReference type="SAM" id="SignalP"/>
    </source>
</evidence>
<feature type="signal peptide" evidence="1">
    <location>
        <begin position="1"/>
        <end position="23"/>
    </location>
</feature>
<accession>A0AA39JXH4</accession>
<keyword evidence="1" id="KW-0732">Signal</keyword>
<keyword evidence="3" id="KW-1185">Reference proteome</keyword>
<gene>
    <name evidence="2" type="ORF">EV421DRAFT_1403473</name>
</gene>
<feature type="chain" id="PRO_5041412049" description="Secreted protein" evidence="1">
    <location>
        <begin position="24"/>
        <end position="86"/>
    </location>
</feature>
<evidence type="ECO:0000313" key="3">
    <source>
        <dbReference type="Proteomes" id="UP001175226"/>
    </source>
</evidence>